<keyword evidence="2" id="KW-1185">Reference proteome</keyword>
<evidence type="ECO:0000313" key="2">
    <source>
        <dbReference type="Proteomes" id="UP001279734"/>
    </source>
</evidence>
<comment type="caution">
    <text evidence="1">The sequence shown here is derived from an EMBL/GenBank/DDBJ whole genome shotgun (WGS) entry which is preliminary data.</text>
</comment>
<protein>
    <submittedName>
        <fullName evidence="1">Uncharacterized protein</fullName>
    </submittedName>
</protein>
<evidence type="ECO:0000313" key="1">
    <source>
        <dbReference type="EMBL" id="GMH26262.1"/>
    </source>
</evidence>
<reference evidence="1" key="1">
    <citation type="submission" date="2023-05" db="EMBL/GenBank/DDBJ databases">
        <title>Nepenthes gracilis genome sequencing.</title>
        <authorList>
            <person name="Fukushima K."/>
        </authorList>
    </citation>
    <scope>NUCLEOTIDE SEQUENCE</scope>
    <source>
        <strain evidence="1">SING2019-196</strain>
    </source>
</reference>
<organism evidence="1 2">
    <name type="scientific">Nepenthes gracilis</name>
    <name type="common">Slender pitcher plant</name>
    <dbReference type="NCBI Taxonomy" id="150966"/>
    <lineage>
        <taxon>Eukaryota</taxon>
        <taxon>Viridiplantae</taxon>
        <taxon>Streptophyta</taxon>
        <taxon>Embryophyta</taxon>
        <taxon>Tracheophyta</taxon>
        <taxon>Spermatophyta</taxon>
        <taxon>Magnoliopsida</taxon>
        <taxon>eudicotyledons</taxon>
        <taxon>Gunneridae</taxon>
        <taxon>Pentapetalae</taxon>
        <taxon>Caryophyllales</taxon>
        <taxon>Nepenthaceae</taxon>
        <taxon>Nepenthes</taxon>
    </lineage>
</organism>
<proteinExistence type="predicted"/>
<gene>
    <name evidence="1" type="ORF">Nepgr_028105</name>
</gene>
<name>A0AAD3Y1T6_NEPGR</name>
<dbReference type="AlphaFoldDB" id="A0AAD3Y1T6"/>
<accession>A0AAD3Y1T6</accession>
<dbReference type="Proteomes" id="UP001279734">
    <property type="component" value="Unassembled WGS sequence"/>
</dbReference>
<sequence>MRGLSPEHSCIEHLLVPLASDPLFLSFSRVPISHLIINNQFLYYKTSNERLFYSETLSFPSWVQPHSQLRIANRRKSLSIAACKLLQVSS</sequence>
<dbReference type="EMBL" id="BSYO01000030">
    <property type="protein sequence ID" value="GMH26262.1"/>
    <property type="molecule type" value="Genomic_DNA"/>
</dbReference>